<keyword evidence="2" id="KW-1185">Reference proteome</keyword>
<evidence type="ECO:0000313" key="1">
    <source>
        <dbReference type="EMBL" id="OLF17134.1"/>
    </source>
</evidence>
<name>A0A1Q8CS23_9PSEU</name>
<proteinExistence type="predicted"/>
<dbReference type="EMBL" id="MSIE01000021">
    <property type="protein sequence ID" value="OLF17134.1"/>
    <property type="molecule type" value="Genomic_DNA"/>
</dbReference>
<reference evidence="1 2" key="1">
    <citation type="submission" date="2016-12" db="EMBL/GenBank/DDBJ databases">
        <title>The draft genome sequence of Actinophytocola sp. 11-183.</title>
        <authorList>
            <person name="Wang W."/>
            <person name="Yuan L."/>
        </authorList>
    </citation>
    <scope>NUCLEOTIDE SEQUENCE [LARGE SCALE GENOMIC DNA]</scope>
    <source>
        <strain evidence="1 2">11-183</strain>
    </source>
</reference>
<dbReference type="Proteomes" id="UP000185596">
    <property type="component" value="Unassembled WGS sequence"/>
</dbReference>
<dbReference type="STRING" id="1912961.BU204_13485"/>
<evidence type="ECO:0000313" key="2">
    <source>
        <dbReference type="Proteomes" id="UP000185596"/>
    </source>
</evidence>
<protein>
    <submittedName>
        <fullName evidence="1">Uncharacterized protein</fullName>
    </submittedName>
</protein>
<dbReference type="AlphaFoldDB" id="A0A1Q8CS23"/>
<organism evidence="1 2">
    <name type="scientific">Actinophytocola xanthii</name>
    <dbReference type="NCBI Taxonomy" id="1912961"/>
    <lineage>
        <taxon>Bacteria</taxon>
        <taxon>Bacillati</taxon>
        <taxon>Actinomycetota</taxon>
        <taxon>Actinomycetes</taxon>
        <taxon>Pseudonocardiales</taxon>
        <taxon>Pseudonocardiaceae</taxon>
    </lineage>
</organism>
<sequence>MDLARVLANLLLWAHTLAEVTAEWSHTTDHRLHVSVLGRATTGARFRVYGGGLFAYTLGLVDLDAGERDGVSLDELYALVCLLREVHSTREAA</sequence>
<gene>
    <name evidence="1" type="ORF">BU204_13485</name>
</gene>
<comment type="caution">
    <text evidence="1">The sequence shown here is derived from an EMBL/GenBank/DDBJ whole genome shotgun (WGS) entry which is preliminary data.</text>
</comment>
<accession>A0A1Q8CS23</accession>